<dbReference type="Proteomes" id="UP000050509">
    <property type="component" value="Unassembled WGS sequence"/>
</dbReference>
<evidence type="ECO:0000313" key="4">
    <source>
        <dbReference type="Proteomes" id="UP000050509"/>
    </source>
</evidence>
<dbReference type="PANTHER" id="PTHR43244">
    <property type="match status" value="1"/>
</dbReference>
<dbReference type="AlphaFoldDB" id="A0A0P9DCZ6"/>
<dbReference type="InterPro" id="IPR050564">
    <property type="entry name" value="F420-G6PD/mer"/>
</dbReference>
<gene>
    <name evidence="3" type="ORF">SE17_26750</name>
</gene>
<dbReference type="SUPFAM" id="SSF51679">
    <property type="entry name" value="Bacterial luciferase-like"/>
    <property type="match status" value="1"/>
</dbReference>
<dbReference type="InterPro" id="IPR011251">
    <property type="entry name" value="Luciferase-like_dom"/>
</dbReference>
<keyword evidence="1" id="KW-0560">Oxidoreductase</keyword>
<reference evidence="3 4" key="1">
    <citation type="submission" date="2015-09" db="EMBL/GenBank/DDBJ databases">
        <title>Draft genome sequence of Kouleothrix aurantiaca JCM 19913.</title>
        <authorList>
            <person name="Hemp J."/>
        </authorList>
    </citation>
    <scope>NUCLEOTIDE SEQUENCE [LARGE SCALE GENOMIC DNA]</scope>
    <source>
        <strain evidence="3 4">COM-B</strain>
    </source>
</reference>
<feature type="non-terminal residue" evidence="3">
    <location>
        <position position="166"/>
    </location>
</feature>
<comment type="caution">
    <text evidence="3">The sequence shown here is derived from an EMBL/GenBank/DDBJ whole genome shotgun (WGS) entry which is preliminary data.</text>
</comment>
<sequence length="166" mass="18400">MRFSVRFNNDLPAQDYPRLARAAEAAGFSQFWVSDDLFLRGAWPILTACALATERIEIGTCIVNPYTMHPAEIAMQAAALDELSGGRLLLGLGAGAGDFLGWVGLAQERPLARMAETLAVLRQLFAGERVRFDGQELRGWTEEAYLRFPARPIPLYLGAMSPRMQR</sequence>
<dbReference type="GO" id="GO:0016705">
    <property type="term" value="F:oxidoreductase activity, acting on paired donors, with incorporation or reduction of molecular oxygen"/>
    <property type="evidence" value="ECO:0007669"/>
    <property type="project" value="InterPro"/>
</dbReference>
<protein>
    <submittedName>
        <fullName evidence="3">5,10-methylene tetrahydromethanopterin reductase</fullName>
    </submittedName>
</protein>
<feature type="domain" description="Luciferase-like" evidence="2">
    <location>
        <begin position="13"/>
        <end position="164"/>
    </location>
</feature>
<dbReference type="PANTHER" id="PTHR43244:SF1">
    <property type="entry name" value="5,10-METHYLENETETRAHYDROMETHANOPTERIN REDUCTASE"/>
    <property type="match status" value="1"/>
</dbReference>
<dbReference type="EMBL" id="LJCR01001372">
    <property type="protein sequence ID" value="KPV50474.1"/>
    <property type="molecule type" value="Genomic_DNA"/>
</dbReference>
<organism evidence="3 4">
    <name type="scientific">Kouleothrix aurantiaca</name>
    <dbReference type="NCBI Taxonomy" id="186479"/>
    <lineage>
        <taxon>Bacteria</taxon>
        <taxon>Bacillati</taxon>
        <taxon>Chloroflexota</taxon>
        <taxon>Chloroflexia</taxon>
        <taxon>Chloroflexales</taxon>
        <taxon>Roseiflexineae</taxon>
        <taxon>Roseiflexaceae</taxon>
        <taxon>Kouleothrix</taxon>
    </lineage>
</organism>
<evidence type="ECO:0000259" key="2">
    <source>
        <dbReference type="Pfam" id="PF00296"/>
    </source>
</evidence>
<dbReference type="InterPro" id="IPR036661">
    <property type="entry name" value="Luciferase-like_sf"/>
</dbReference>
<name>A0A0P9DCZ6_9CHLR</name>
<proteinExistence type="predicted"/>
<keyword evidence="4" id="KW-1185">Reference proteome</keyword>
<evidence type="ECO:0000256" key="1">
    <source>
        <dbReference type="ARBA" id="ARBA00023002"/>
    </source>
</evidence>
<dbReference type="Pfam" id="PF00296">
    <property type="entry name" value="Bac_luciferase"/>
    <property type="match status" value="1"/>
</dbReference>
<accession>A0A0P9DCZ6</accession>
<evidence type="ECO:0000313" key="3">
    <source>
        <dbReference type="EMBL" id="KPV50474.1"/>
    </source>
</evidence>
<dbReference type="Gene3D" id="3.20.20.30">
    <property type="entry name" value="Luciferase-like domain"/>
    <property type="match status" value="1"/>
</dbReference>